<dbReference type="Proteomes" id="UP000518887">
    <property type="component" value="Unassembled WGS sequence"/>
</dbReference>
<reference evidence="3 4" key="1">
    <citation type="submission" date="2020-08" db="EMBL/GenBank/DDBJ databases">
        <title>Genomic Encyclopedia of Type Strains, Phase IV (KMG-IV): sequencing the most valuable type-strain genomes for metagenomic binning, comparative biology and taxonomic classification.</title>
        <authorList>
            <person name="Goeker M."/>
        </authorList>
    </citation>
    <scope>NUCLEOTIDE SEQUENCE [LARGE SCALE GENOMIC DNA]</scope>
    <source>
        <strain evidence="3 4">DSM 103462</strain>
    </source>
</reference>
<comment type="caution">
    <text evidence="3">The sequence shown here is derived from an EMBL/GenBank/DDBJ whole genome shotgun (WGS) entry which is preliminary data.</text>
</comment>
<sequence length="151" mass="16963">MSEFFDLILSHLPWFWVGIMVVCLIFEAVTFTLSTVWAAVSALLMIFLSRTALPLRWQFLIFFLITIILMIFTRPFAVKKLRLGRVTTNVNSLDGQEVLVVKKISKFEKGEVKAANGVVWTAIGEGSEEIPKGKVCVVSRVEGNTLVVNEK</sequence>
<name>A0A7W8LMZ3_9SPIR</name>
<keyword evidence="3" id="KW-0378">Hydrolase</keyword>
<dbReference type="GO" id="GO:0008233">
    <property type="term" value="F:peptidase activity"/>
    <property type="evidence" value="ECO:0007669"/>
    <property type="project" value="UniProtKB-KW"/>
</dbReference>
<evidence type="ECO:0000259" key="2">
    <source>
        <dbReference type="Pfam" id="PF01957"/>
    </source>
</evidence>
<feature type="transmembrane region" description="Helical" evidence="1">
    <location>
        <begin position="59"/>
        <end position="77"/>
    </location>
</feature>
<evidence type="ECO:0000313" key="3">
    <source>
        <dbReference type="EMBL" id="MBB5227071.1"/>
    </source>
</evidence>
<evidence type="ECO:0000313" key="4">
    <source>
        <dbReference type="Proteomes" id="UP000518887"/>
    </source>
</evidence>
<dbReference type="Gene3D" id="2.40.50.140">
    <property type="entry name" value="Nucleic acid-binding proteins"/>
    <property type="match status" value="1"/>
</dbReference>
<protein>
    <submittedName>
        <fullName evidence="3">Membrane protein implicated in regulation of membrane protease activity</fullName>
    </submittedName>
</protein>
<proteinExistence type="predicted"/>
<keyword evidence="3" id="KW-0645">Protease</keyword>
<dbReference type="InterPro" id="IPR012340">
    <property type="entry name" value="NA-bd_OB-fold"/>
</dbReference>
<dbReference type="AlphaFoldDB" id="A0A7W8LMZ3"/>
<dbReference type="GO" id="GO:0006508">
    <property type="term" value="P:proteolysis"/>
    <property type="evidence" value="ECO:0007669"/>
    <property type="project" value="UniProtKB-KW"/>
</dbReference>
<keyword evidence="1" id="KW-1133">Transmembrane helix</keyword>
<evidence type="ECO:0000256" key="1">
    <source>
        <dbReference type="SAM" id="Phobius"/>
    </source>
</evidence>
<dbReference type="Pfam" id="PF01957">
    <property type="entry name" value="NfeD"/>
    <property type="match status" value="1"/>
</dbReference>
<feature type="domain" description="NfeD-like C-terminal" evidence="2">
    <location>
        <begin position="92"/>
        <end position="148"/>
    </location>
</feature>
<keyword evidence="1" id="KW-0812">Transmembrane</keyword>
<keyword evidence="4" id="KW-1185">Reference proteome</keyword>
<keyword evidence="1" id="KW-0472">Membrane</keyword>
<dbReference type="RefSeq" id="WP_184660952.1">
    <property type="nucleotide sequence ID" value="NZ_JACHFQ010000008.1"/>
</dbReference>
<accession>A0A7W8LMZ3</accession>
<organism evidence="3 4">
    <name type="scientific">Treponema ruminis</name>
    <dbReference type="NCBI Taxonomy" id="744515"/>
    <lineage>
        <taxon>Bacteria</taxon>
        <taxon>Pseudomonadati</taxon>
        <taxon>Spirochaetota</taxon>
        <taxon>Spirochaetia</taxon>
        <taxon>Spirochaetales</taxon>
        <taxon>Treponemataceae</taxon>
        <taxon>Treponema</taxon>
    </lineage>
</organism>
<dbReference type="EMBL" id="JACHFQ010000008">
    <property type="protein sequence ID" value="MBB5227071.1"/>
    <property type="molecule type" value="Genomic_DNA"/>
</dbReference>
<dbReference type="InterPro" id="IPR002810">
    <property type="entry name" value="NfeD-like_C"/>
</dbReference>
<gene>
    <name evidence="3" type="ORF">HNP76_002467</name>
</gene>
<feature type="transmembrane region" description="Helical" evidence="1">
    <location>
        <begin position="14"/>
        <end position="47"/>
    </location>
</feature>